<evidence type="ECO:0000313" key="8">
    <source>
        <dbReference type="Proteomes" id="UP001629113"/>
    </source>
</evidence>
<evidence type="ECO:0000256" key="4">
    <source>
        <dbReference type="ARBA" id="ARBA00022989"/>
    </source>
</evidence>
<feature type="transmembrane region" description="Helical" evidence="6">
    <location>
        <begin position="16"/>
        <end position="35"/>
    </location>
</feature>
<name>A0ABR4PKA9_9HELO</name>
<feature type="transmembrane region" description="Helical" evidence="6">
    <location>
        <begin position="152"/>
        <end position="169"/>
    </location>
</feature>
<dbReference type="EMBL" id="JBFCZG010000004">
    <property type="protein sequence ID" value="KAL3423740.1"/>
    <property type="molecule type" value="Genomic_DNA"/>
</dbReference>
<sequence>MCHSQRIDTFGAQLDFQGVILLMWGAGVPLIYYGFERDAWLRKWYWGLGTQNPKLTILALACSISTFRPGFRNPYLRPIRALTFGSLALFFLVPIAHGIVKYGWVVQNQRMGIVWVLMTLGLNTTGAVAYAFKVPERFCRRTFDVVGASHQIFHVLVVVAALVYLRGLLQAFDFVHLPLHHAAASS</sequence>
<comment type="similarity">
    <text evidence="2">Belongs to the ADIPOR family.</text>
</comment>
<dbReference type="Pfam" id="PF03006">
    <property type="entry name" value="HlyIII"/>
    <property type="match status" value="1"/>
</dbReference>
<evidence type="ECO:0000256" key="3">
    <source>
        <dbReference type="ARBA" id="ARBA00022692"/>
    </source>
</evidence>
<gene>
    <name evidence="7" type="ORF">PVAG01_05487</name>
</gene>
<dbReference type="InterPro" id="IPR004254">
    <property type="entry name" value="AdipoR/HlyIII-related"/>
</dbReference>
<dbReference type="PANTHER" id="PTHR20855">
    <property type="entry name" value="ADIPOR/PROGESTIN RECEPTOR-RELATED"/>
    <property type="match status" value="1"/>
</dbReference>
<keyword evidence="3 6" id="KW-0812">Transmembrane</keyword>
<keyword evidence="8" id="KW-1185">Reference proteome</keyword>
<dbReference type="PANTHER" id="PTHR20855:SF52">
    <property type="entry name" value="ADIPONECTIN RECEPTOR PROTEIN"/>
    <property type="match status" value="1"/>
</dbReference>
<dbReference type="Proteomes" id="UP001629113">
    <property type="component" value="Unassembled WGS sequence"/>
</dbReference>
<feature type="transmembrane region" description="Helical" evidence="6">
    <location>
        <begin position="81"/>
        <end position="100"/>
    </location>
</feature>
<evidence type="ECO:0000313" key="7">
    <source>
        <dbReference type="EMBL" id="KAL3423740.1"/>
    </source>
</evidence>
<comment type="caution">
    <text evidence="7">The sequence shown here is derived from an EMBL/GenBank/DDBJ whole genome shotgun (WGS) entry which is preliminary data.</text>
</comment>
<feature type="transmembrane region" description="Helical" evidence="6">
    <location>
        <begin position="112"/>
        <end position="132"/>
    </location>
</feature>
<reference evidence="7 8" key="1">
    <citation type="submission" date="2024-06" db="EMBL/GenBank/DDBJ databases">
        <title>Complete genome of Phlyctema vagabunda strain 19-DSS-EL-015.</title>
        <authorList>
            <person name="Fiorenzani C."/>
        </authorList>
    </citation>
    <scope>NUCLEOTIDE SEQUENCE [LARGE SCALE GENOMIC DNA]</scope>
    <source>
        <strain evidence="7 8">19-DSS-EL-015</strain>
    </source>
</reference>
<comment type="subcellular location">
    <subcellularLocation>
        <location evidence="1">Membrane</location>
        <topology evidence="1">Multi-pass membrane protein</topology>
    </subcellularLocation>
</comment>
<organism evidence="7 8">
    <name type="scientific">Phlyctema vagabunda</name>
    <dbReference type="NCBI Taxonomy" id="108571"/>
    <lineage>
        <taxon>Eukaryota</taxon>
        <taxon>Fungi</taxon>
        <taxon>Dikarya</taxon>
        <taxon>Ascomycota</taxon>
        <taxon>Pezizomycotina</taxon>
        <taxon>Leotiomycetes</taxon>
        <taxon>Helotiales</taxon>
        <taxon>Dermateaceae</taxon>
        <taxon>Phlyctema</taxon>
    </lineage>
</organism>
<keyword evidence="4 6" id="KW-1133">Transmembrane helix</keyword>
<evidence type="ECO:0000256" key="6">
    <source>
        <dbReference type="SAM" id="Phobius"/>
    </source>
</evidence>
<keyword evidence="5 6" id="KW-0472">Membrane</keyword>
<evidence type="ECO:0000256" key="2">
    <source>
        <dbReference type="ARBA" id="ARBA00007018"/>
    </source>
</evidence>
<evidence type="ECO:0000256" key="5">
    <source>
        <dbReference type="ARBA" id="ARBA00023136"/>
    </source>
</evidence>
<proteinExistence type="inferred from homology"/>
<evidence type="ECO:0000256" key="1">
    <source>
        <dbReference type="ARBA" id="ARBA00004141"/>
    </source>
</evidence>
<protein>
    <submittedName>
        <fullName evidence="7">Hemolysin III family channel protein</fullName>
    </submittedName>
</protein>
<accession>A0ABR4PKA9</accession>